<organism evidence="2 3">
    <name type="scientific">Saccoglossus kowalevskii</name>
    <name type="common">Acorn worm</name>
    <dbReference type="NCBI Taxonomy" id="10224"/>
    <lineage>
        <taxon>Eukaryota</taxon>
        <taxon>Metazoa</taxon>
        <taxon>Hemichordata</taxon>
        <taxon>Enteropneusta</taxon>
        <taxon>Harrimaniidae</taxon>
        <taxon>Saccoglossus</taxon>
    </lineage>
</organism>
<dbReference type="NCBIfam" id="TIGR00750">
    <property type="entry name" value="lao"/>
    <property type="match status" value="1"/>
</dbReference>
<dbReference type="InterPro" id="IPR027417">
    <property type="entry name" value="P-loop_NTPase"/>
</dbReference>
<dbReference type="PANTHER" id="PTHR23408:SF3">
    <property type="entry name" value="METHYLMALONIC ACIDURIA TYPE A PROTEIN, MITOCHONDRIAL"/>
    <property type="match status" value="1"/>
</dbReference>
<accession>A0ABM0GV09</accession>
<dbReference type="RefSeq" id="XP_002737939.1">
    <property type="nucleotide sequence ID" value="XM_002737893.2"/>
</dbReference>
<comment type="similarity">
    <text evidence="1">Belongs to the SIMIBI class G3E GTPase family. ArgK/MeaB subfamily.</text>
</comment>
<dbReference type="GeneID" id="100377485"/>
<proteinExistence type="inferred from homology"/>
<dbReference type="InterPro" id="IPR005129">
    <property type="entry name" value="GTPase_ArgK"/>
</dbReference>
<dbReference type="SUPFAM" id="SSF52540">
    <property type="entry name" value="P-loop containing nucleoside triphosphate hydrolases"/>
    <property type="match status" value="1"/>
</dbReference>
<dbReference type="Gene3D" id="1.10.287.130">
    <property type="match status" value="1"/>
</dbReference>
<dbReference type="PANTHER" id="PTHR23408">
    <property type="entry name" value="METHYLMALONYL-COA MUTASE"/>
    <property type="match status" value="1"/>
</dbReference>
<evidence type="ECO:0000313" key="3">
    <source>
        <dbReference type="RefSeq" id="XP_002737939.1"/>
    </source>
</evidence>
<dbReference type="Proteomes" id="UP000694865">
    <property type="component" value="Unplaced"/>
</dbReference>
<dbReference type="NCBIfam" id="NF006958">
    <property type="entry name" value="PRK09435.1"/>
    <property type="match status" value="1"/>
</dbReference>
<reference evidence="3" key="1">
    <citation type="submission" date="2025-08" db="UniProtKB">
        <authorList>
            <consortium name="RefSeq"/>
        </authorList>
    </citation>
    <scope>IDENTIFICATION</scope>
    <source>
        <tissue evidence="3">Testes</tissue>
    </source>
</reference>
<sequence>MFGMQCMIGRLLSCSKYTRCTSTVFRKPVIVTTEIQHRTTQTQHKEDALTTADERLVQRLYEGVVAKKRASLAEAITLVESVSRKKRALAEVLLTDILGYLRKKEQQNDGKPTSFRAGLTGPPGAGKSSFIECFGKYLTGMGHKVAVLAVDPSSSSTGGSLLGDKTRMIELSRDMNAYIRPSPTSGNMGGVTRSTNEAILLCEAAGYDVVLVETVGVGQSEYAVADMVDMFVLLIPPGGGDELQGIKKGIVEMADLIVVNKADGDLYIPAKQIQTEYISAVKLLRKKSRNWNPQVLKASSKKKDGLPEVWDVMTEFYKTMVTTGEMKNRRAVQHKIWMWNHIKDNILKLFKNHPAVKPQIASLESKVAKAVITPGLAADVLLNEFVKSTQTDDKSKS</sequence>
<keyword evidence="2" id="KW-1185">Reference proteome</keyword>
<protein>
    <submittedName>
        <fullName evidence="3">Methylmalonic aciduria type A homolog, mitochondrial-like</fullName>
    </submittedName>
</protein>
<gene>
    <name evidence="3" type="primary">LOC100377485</name>
</gene>
<dbReference type="Gene3D" id="1.20.5.170">
    <property type="match status" value="1"/>
</dbReference>
<evidence type="ECO:0000313" key="2">
    <source>
        <dbReference type="Proteomes" id="UP000694865"/>
    </source>
</evidence>
<evidence type="ECO:0000256" key="1">
    <source>
        <dbReference type="ARBA" id="ARBA00009625"/>
    </source>
</evidence>
<dbReference type="Gene3D" id="3.40.50.300">
    <property type="entry name" value="P-loop containing nucleotide triphosphate hydrolases"/>
    <property type="match status" value="1"/>
</dbReference>
<dbReference type="Pfam" id="PF03308">
    <property type="entry name" value="MeaB"/>
    <property type="match status" value="1"/>
</dbReference>
<dbReference type="CDD" id="cd03114">
    <property type="entry name" value="MMAA-like"/>
    <property type="match status" value="1"/>
</dbReference>
<name>A0ABM0GV09_SACKO</name>